<dbReference type="EC" id="1.13.11.63" evidence="1"/>
<comment type="subcellular location">
    <subcellularLocation>
        <location evidence="1">Cell membrane</location>
        <topology evidence="1">Multi-pass membrane protein</topology>
    </subcellularLocation>
</comment>
<keyword evidence="1" id="KW-1133">Transmembrane helix</keyword>
<feature type="transmembrane region" description="Helical" evidence="1">
    <location>
        <begin position="164"/>
        <end position="188"/>
    </location>
</feature>
<feature type="transmembrane region" description="Helical" evidence="1">
    <location>
        <begin position="195"/>
        <end position="212"/>
    </location>
</feature>
<dbReference type="RefSeq" id="WP_129067371.1">
    <property type="nucleotide sequence ID" value="NZ_RDFA01000001.1"/>
</dbReference>
<dbReference type="HAMAP" id="MF_02093">
    <property type="entry name" value="Beta_carotene_diox"/>
    <property type="match status" value="1"/>
</dbReference>
<keyword evidence="3" id="KW-1185">Reference proteome</keyword>
<keyword evidence="1" id="KW-0408">Iron</keyword>
<dbReference type="Proteomes" id="UP000289691">
    <property type="component" value="Unassembled WGS sequence"/>
</dbReference>
<feature type="transmembrane region" description="Helical" evidence="1">
    <location>
        <begin position="47"/>
        <end position="65"/>
    </location>
</feature>
<comment type="similarity">
    <text evidence="1">Belongs to the Brp/Blh beta-carotene diooxygenase family.</text>
</comment>
<name>A0A498KZR0_9EURY</name>
<dbReference type="GO" id="GO:0003834">
    <property type="term" value="F:beta-carotene 15,15'-dioxygenase activity"/>
    <property type="evidence" value="ECO:0007669"/>
    <property type="project" value="UniProtKB-EC"/>
</dbReference>
<evidence type="ECO:0000313" key="3">
    <source>
        <dbReference type="Proteomes" id="UP000289691"/>
    </source>
</evidence>
<keyword evidence="1" id="KW-0560">Oxidoreductase</keyword>
<feature type="transmembrane region" description="Helical" evidence="1">
    <location>
        <begin position="86"/>
        <end position="114"/>
    </location>
</feature>
<feature type="transmembrane region" description="Helical" evidence="1">
    <location>
        <begin position="232"/>
        <end position="253"/>
    </location>
</feature>
<proteinExistence type="inferred from homology"/>
<dbReference type="Pfam" id="PF15461">
    <property type="entry name" value="BCD"/>
    <property type="match status" value="1"/>
</dbReference>
<keyword evidence="1" id="KW-0479">Metal-binding</keyword>
<dbReference type="EMBL" id="RDFA01000001">
    <property type="protein sequence ID" value="RXK51508.1"/>
    <property type="molecule type" value="Genomic_DNA"/>
</dbReference>
<keyword evidence="1 2" id="KW-0223">Dioxygenase</keyword>
<dbReference type="GO" id="GO:0010436">
    <property type="term" value="F:carotenoid dioxygenase activity"/>
    <property type="evidence" value="ECO:0007669"/>
    <property type="project" value="UniProtKB-UniRule"/>
</dbReference>
<accession>A0A498KZR0</accession>
<dbReference type="InterPro" id="IPR022270">
    <property type="entry name" value="Blh_diox"/>
</dbReference>
<feature type="transmembrane region" description="Helical" evidence="1">
    <location>
        <begin position="20"/>
        <end position="41"/>
    </location>
</feature>
<keyword evidence="1" id="KW-0472">Membrane</keyword>
<gene>
    <name evidence="2" type="ORF">EAF64_02410</name>
</gene>
<keyword evidence="1" id="KW-0812">Transmembrane</keyword>
<feature type="transmembrane region" description="Helical" evidence="1">
    <location>
        <begin position="308"/>
        <end position="328"/>
    </location>
</feature>
<comment type="function">
    <text evidence="1">Catalyzes the cleavage of beta-carotene at its central double bond (15,15') to yield two molecules of all-trans-retinal.</text>
</comment>
<evidence type="ECO:0000256" key="1">
    <source>
        <dbReference type="HAMAP-Rule" id="MF_02093"/>
    </source>
</evidence>
<dbReference type="GO" id="GO:0016121">
    <property type="term" value="P:carotene catabolic process"/>
    <property type="evidence" value="ECO:0007669"/>
    <property type="project" value="UniProtKB-UniRule"/>
</dbReference>
<sequence>MFGTVERRLPTDGEGAAGRLLVASWALFAGLTVLFGAATVFETTVPIRYQAIAYLALMIGVSLPHGGFEHVANLRGRGESFQVRYLLAYLLLIGASLAVFVLAPAAGLALAVAITCLKGGFGGLHVLESTTGSDHLTSRPQRVLGALVRGGAVMIVPMVAHPGVFYMVSYYMTALFEPQALADAVWLFESPAREVLAGVYLLALLVHLVWGYRRADGLGSWLPEAGETSLLVAFFAVVPPILAVGVYFPCWYATRQTARLSAGGGSLRTVLARVARGAVAPWLGALALLAGLAVALPEAPTTPTGWVALYSVFVAVIAVPHVLVGSWLDRRRGIWTT</sequence>
<protein>
    <recommendedName>
        <fullName evidence="1">Probable beta-carotene 15,15'-dioxygenase</fullName>
        <ecNumber evidence="1">1.13.11.63</ecNumber>
    </recommendedName>
</protein>
<comment type="catalytic activity">
    <reaction evidence="1">
        <text>all-trans-beta-carotene + O2 = 2 all-trans-retinal</text>
        <dbReference type="Rhea" id="RHEA:32887"/>
        <dbReference type="ChEBI" id="CHEBI:15379"/>
        <dbReference type="ChEBI" id="CHEBI:17579"/>
        <dbReference type="ChEBI" id="CHEBI:17898"/>
        <dbReference type="EC" id="1.13.11.63"/>
    </reaction>
</comment>
<comment type="cofactor">
    <cofactor evidence="1">
        <name>Fe(2+)</name>
        <dbReference type="ChEBI" id="CHEBI:29033"/>
    </cofactor>
</comment>
<reference evidence="2 3" key="1">
    <citation type="submission" date="2019-01" db="EMBL/GenBank/DDBJ databases">
        <title>Halorientalis sp. F13-25 a new haloarchaeum isolated from hypersaline water.</title>
        <authorList>
            <person name="Ana D.-V."/>
            <person name="Cristina S.-P."/>
            <person name="Antonio V."/>
        </authorList>
    </citation>
    <scope>NUCLEOTIDE SEQUENCE [LARGE SCALE GENOMIC DNA]</scope>
    <source>
        <strain evidence="2 3">F13-25</strain>
    </source>
</reference>
<comment type="caution">
    <text evidence="1">Lacks conserved residue(s) required for the propagation of feature annotation.</text>
</comment>
<organism evidence="2 3">
    <name type="scientific">Halorientalis pallida</name>
    <dbReference type="NCBI Taxonomy" id="2479928"/>
    <lineage>
        <taxon>Archaea</taxon>
        <taxon>Methanobacteriati</taxon>
        <taxon>Methanobacteriota</taxon>
        <taxon>Stenosarchaea group</taxon>
        <taxon>Halobacteria</taxon>
        <taxon>Halobacteriales</taxon>
        <taxon>Haloarculaceae</taxon>
        <taxon>Halorientalis</taxon>
    </lineage>
</organism>
<keyword evidence="1" id="KW-1003">Cell membrane</keyword>
<dbReference type="AlphaFoldDB" id="A0A498KZR0"/>
<dbReference type="GO" id="GO:0005886">
    <property type="term" value="C:plasma membrane"/>
    <property type="evidence" value="ECO:0007669"/>
    <property type="project" value="UniProtKB-SubCell"/>
</dbReference>
<dbReference type="NCBIfam" id="TIGR03753">
    <property type="entry name" value="blh_monoox"/>
    <property type="match status" value="1"/>
</dbReference>
<dbReference type="OrthoDB" id="206064at2157"/>
<dbReference type="GO" id="GO:0005506">
    <property type="term" value="F:iron ion binding"/>
    <property type="evidence" value="ECO:0007669"/>
    <property type="project" value="UniProtKB-UniRule"/>
</dbReference>
<feature type="transmembrane region" description="Helical" evidence="1">
    <location>
        <begin position="274"/>
        <end position="296"/>
    </location>
</feature>
<comment type="caution">
    <text evidence="2">The sequence shown here is derived from an EMBL/GenBank/DDBJ whole genome shotgun (WGS) entry which is preliminary data.</text>
</comment>
<evidence type="ECO:0000313" key="2">
    <source>
        <dbReference type="EMBL" id="RXK51508.1"/>
    </source>
</evidence>